<dbReference type="InterPro" id="IPR050232">
    <property type="entry name" value="FBL13/AtMIF1-like"/>
</dbReference>
<accession>A0ABM0VIX1</accession>
<dbReference type="PANTHER" id="PTHR31900">
    <property type="entry name" value="F-BOX/RNI SUPERFAMILY PROTEIN-RELATED"/>
    <property type="match status" value="1"/>
</dbReference>
<keyword evidence="1" id="KW-1185">Reference proteome</keyword>
<reference evidence="1" key="1">
    <citation type="journal article" date="2014" name="Nat. Commun.">
        <title>The emerging biofuel crop Camelina sativa retains a highly undifferentiated hexaploid genome structure.</title>
        <authorList>
            <person name="Kagale S."/>
            <person name="Koh C."/>
            <person name="Nixon J."/>
            <person name="Bollina V."/>
            <person name="Clarke W.E."/>
            <person name="Tuteja R."/>
            <person name="Spillane C."/>
            <person name="Robinson S.J."/>
            <person name="Links M.G."/>
            <person name="Clarke C."/>
            <person name="Higgins E.E."/>
            <person name="Huebert T."/>
            <person name="Sharpe A.G."/>
            <person name="Parkin I.A."/>
        </authorList>
    </citation>
    <scope>NUCLEOTIDE SEQUENCE [LARGE SCALE GENOMIC DNA]</scope>
    <source>
        <strain evidence="1">cv. DH55</strain>
    </source>
</reference>
<dbReference type="Proteomes" id="UP000694864">
    <property type="component" value="Chromosome 13"/>
</dbReference>
<evidence type="ECO:0000313" key="2">
    <source>
        <dbReference type="RefSeq" id="XP_010456915.1"/>
    </source>
</evidence>
<name>A0ABM0VIX1_CAMSA</name>
<organism evidence="1 2">
    <name type="scientific">Camelina sativa</name>
    <name type="common">False flax</name>
    <name type="synonym">Myagrum sativum</name>
    <dbReference type="NCBI Taxonomy" id="90675"/>
    <lineage>
        <taxon>Eukaryota</taxon>
        <taxon>Viridiplantae</taxon>
        <taxon>Streptophyta</taxon>
        <taxon>Embryophyta</taxon>
        <taxon>Tracheophyta</taxon>
        <taxon>Spermatophyta</taxon>
        <taxon>Magnoliopsida</taxon>
        <taxon>eudicotyledons</taxon>
        <taxon>Gunneridae</taxon>
        <taxon>Pentapetalae</taxon>
        <taxon>rosids</taxon>
        <taxon>malvids</taxon>
        <taxon>Brassicales</taxon>
        <taxon>Brassicaceae</taxon>
        <taxon>Camelineae</taxon>
        <taxon>Camelina</taxon>
    </lineage>
</organism>
<protein>
    <submittedName>
        <fullName evidence="2">F-box/LRR-repeat protein At3g58980-like</fullName>
    </submittedName>
</protein>
<reference evidence="2" key="2">
    <citation type="submission" date="2025-08" db="UniProtKB">
        <authorList>
            <consortium name="RefSeq"/>
        </authorList>
    </citation>
    <scope>IDENTIFICATION</scope>
    <source>
        <tissue evidence="2">Leaf</tissue>
    </source>
</reference>
<sequence>MEKLKLGKDFRVRTLPRNAFLPMLESLILNSVRYDTPPCQICVFQKFLAACPALFSLELAGVTWDMWRWGGVISSPSLTVLWIVKDIYIPLVDFTTLSFETPMLELLYYRDFVPQTYGVVNFDYLHTAQLSLHLRENQAFDATRFIEALGNVKTLNLWSADTLRVRES</sequence>
<dbReference type="GeneID" id="104738437"/>
<dbReference type="PANTHER" id="PTHR31900:SF16">
    <property type="entry name" value="RNI-LIKE SUPERFAMILY PROTEIN-RELATED"/>
    <property type="match status" value="1"/>
</dbReference>
<evidence type="ECO:0000313" key="1">
    <source>
        <dbReference type="Proteomes" id="UP000694864"/>
    </source>
</evidence>
<gene>
    <name evidence="2" type="primary">LOC104738437</name>
</gene>
<proteinExistence type="predicted"/>
<dbReference type="RefSeq" id="XP_010456915.1">
    <property type="nucleotide sequence ID" value="XM_010458613.1"/>
</dbReference>